<gene>
    <name evidence="3" type="primary">LOC117576248</name>
</gene>
<dbReference type="CDD" id="cd00038">
    <property type="entry name" value="CAP_ED"/>
    <property type="match status" value="1"/>
</dbReference>
<dbReference type="InterPro" id="IPR018490">
    <property type="entry name" value="cNMP-bd_dom_sf"/>
</dbReference>
<dbReference type="InterPro" id="IPR014710">
    <property type="entry name" value="RmlC-like_jellyroll"/>
</dbReference>
<dbReference type="SUPFAM" id="SSF51206">
    <property type="entry name" value="cAMP-binding domain-like"/>
    <property type="match status" value="2"/>
</dbReference>
<name>A0A6P8ZEP5_DROAB</name>
<dbReference type="InterPro" id="IPR000595">
    <property type="entry name" value="cNMP-bd_dom"/>
</dbReference>
<organism evidence="2 3">
    <name type="scientific">Drosophila albomicans</name>
    <name type="common">Fruit fly</name>
    <dbReference type="NCBI Taxonomy" id="7291"/>
    <lineage>
        <taxon>Eukaryota</taxon>
        <taxon>Metazoa</taxon>
        <taxon>Ecdysozoa</taxon>
        <taxon>Arthropoda</taxon>
        <taxon>Hexapoda</taxon>
        <taxon>Insecta</taxon>
        <taxon>Pterygota</taxon>
        <taxon>Neoptera</taxon>
        <taxon>Endopterygota</taxon>
        <taxon>Diptera</taxon>
        <taxon>Brachycera</taxon>
        <taxon>Muscomorpha</taxon>
        <taxon>Ephydroidea</taxon>
        <taxon>Drosophilidae</taxon>
        <taxon>Drosophila</taxon>
    </lineage>
</organism>
<dbReference type="Proteomes" id="UP000515160">
    <property type="component" value="Chromosome 2R"/>
</dbReference>
<dbReference type="RefSeq" id="XP_034116762.1">
    <property type="nucleotide sequence ID" value="XM_034260871.2"/>
</dbReference>
<dbReference type="PROSITE" id="PS50042">
    <property type="entry name" value="CNMP_BINDING_3"/>
    <property type="match status" value="1"/>
</dbReference>
<dbReference type="GeneID" id="117576248"/>
<evidence type="ECO:0000313" key="3">
    <source>
        <dbReference type="RefSeq" id="XP_034116762.1"/>
    </source>
</evidence>
<dbReference type="Gene3D" id="2.60.120.10">
    <property type="entry name" value="Jelly Rolls"/>
    <property type="match status" value="1"/>
</dbReference>
<dbReference type="PANTHER" id="PTHR23011">
    <property type="entry name" value="CYCLIC NUCLEOTIDE-BINDING DOMAIN CONTAINING PROTEIN"/>
    <property type="match status" value="1"/>
</dbReference>
<dbReference type="SMART" id="SM00100">
    <property type="entry name" value="cNMP"/>
    <property type="match status" value="1"/>
</dbReference>
<evidence type="ECO:0000313" key="2">
    <source>
        <dbReference type="Proteomes" id="UP000515160"/>
    </source>
</evidence>
<dbReference type="PANTHER" id="PTHR23011:SF41">
    <property type="entry name" value="CYCLIC NUCLEOTIDE-BINDING DOMAIN-CONTAINING PROTEIN"/>
    <property type="match status" value="1"/>
</dbReference>
<protein>
    <submittedName>
        <fullName evidence="3">Uncharacterized protein LOC117576248</fullName>
    </submittedName>
</protein>
<keyword evidence="2" id="KW-1185">Reference proteome</keyword>
<evidence type="ECO:0000259" key="1">
    <source>
        <dbReference type="PROSITE" id="PS50042"/>
    </source>
</evidence>
<reference evidence="3" key="1">
    <citation type="submission" date="2025-08" db="UniProtKB">
        <authorList>
            <consortium name="RefSeq"/>
        </authorList>
    </citation>
    <scope>IDENTIFICATION</scope>
    <source>
        <strain evidence="3">15112-1751.03</strain>
        <tissue evidence="3">Whole Adult</tissue>
    </source>
</reference>
<accession>A0A6P8ZEP5</accession>
<dbReference type="AlphaFoldDB" id="A0A6P8ZEP5"/>
<proteinExistence type="predicted"/>
<dbReference type="Pfam" id="PF00027">
    <property type="entry name" value="cNMP_binding"/>
    <property type="match status" value="1"/>
</dbReference>
<sequence>MHSKRLRNALVVEKKKLELKRRFKKVLRLIIINSQWIDSNKTESPYENIFNPKEDIRFLVRTTQKSDLFTATDKSLLRTPHSVRTAEDRKRLYTVFANLKCFRNVPPILRFRLLPVINFMSVNSGRTIMQQGDVPHTVIFIVTGNIEMSTTKKSGGEIMFGPGDYIGDVELLEECDRIHTFRTKSQCELLAVDGDDFNCILSGYMKKVWLDKKRALKALDYFNFLNDDQILKTCKMSSLKQFKPLDTIYSHDKGTLTNVHFVLSGECVILQCLNMKVRKSKGKKIYELDDTVDETITEDSENEVKEKESKSPLGIEISEAEIKKKKTLGKLNLEQIELACGIFKANEKQESIISHLGYKKKRPSGRSALSDYPLEGFEDFEENSRNYSFKSHENRNNSEVSDMISTIETDIETDESEFCEIEESLHELSSIVLADTIESHFIDVGSLTFGGIFGLGEKSQHRVIMARDVVQCLMIPRFFLMDQELNPGNVWQRRLFYLNCIIPTREMLFNDFLQNLEWKKFKTKYIKENVKTQNEVAAIHDIPILCRIEEGIV</sequence>
<feature type="domain" description="Cyclic nucleotide-binding" evidence="1">
    <location>
        <begin position="101"/>
        <end position="201"/>
    </location>
</feature>
<dbReference type="OrthoDB" id="166212at2759"/>